<dbReference type="EC" id="2.5.1.6" evidence="2"/>
<dbReference type="Gene3D" id="3.30.300.340">
    <property type="entry name" value="S-adenosylmethionine synthetase, N-terminal domain"/>
    <property type="match status" value="1"/>
</dbReference>
<dbReference type="Pfam" id="PF01941">
    <property type="entry name" value="AdoMet_Synthase"/>
    <property type="match status" value="1"/>
</dbReference>
<dbReference type="GO" id="GO:0004478">
    <property type="term" value="F:methionine adenosyltransferase activity"/>
    <property type="evidence" value="ECO:0007669"/>
    <property type="project" value="UniProtKB-EC"/>
</dbReference>
<dbReference type="Gene3D" id="3.30.300.10">
    <property type="match status" value="1"/>
</dbReference>
<comment type="similarity">
    <text evidence="1">Belongs to the AdoMet synthetase 2 family.</text>
</comment>
<dbReference type="NCBIfam" id="NF003366">
    <property type="entry name" value="PRK04439.1-5"/>
    <property type="match status" value="1"/>
</dbReference>
<gene>
    <name evidence="2" type="ORF">ENU78_07165</name>
</gene>
<dbReference type="Gene3D" id="3.30.300.280">
    <property type="entry name" value="S-adenosylmethionine synthetase, C-terminal domain"/>
    <property type="match status" value="1"/>
</dbReference>
<accession>A0A7C2GVA3</accession>
<dbReference type="PANTHER" id="PTHR36697">
    <property type="entry name" value="S-ADENOSYLMETHIONINE SYNTHASE"/>
    <property type="match status" value="1"/>
</dbReference>
<dbReference type="EMBL" id="DTDV01000019">
    <property type="protein sequence ID" value="HGK24192.1"/>
    <property type="molecule type" value="Genomic_DNA"/>
</dbReference>
<comment type="caution">
    <text evidence="2">The sequence shown here is derived from an EMBL/GenBank/DDBJ whole genome shotgun (WGS) entry which is preliminary data.</text>
</comment>
<dbReference type="InterPro" id="IPR042543">
    <property type="entry name" value="AdoMet_synthase_2"/>
</dbReference>
<proteinExistence type="inferred from homology"/>
<keyword evidence="2" id="KW-0808">Transferase</keyword>
<evidence type="ECO:0000313" key="2">
    <source>
        <dbReference type="EMBL" id="HGK24192.1"/>
    </source>
</evidence>
<protein>
    <submittedName>
        <fullName evidence="2">Methionine adenosyltransferase</fullName>
        <ecNumber evidence="2">2.5.1.6</ecNumber>
    </submittedName>
</protein>
<dbReference type="NCBIfam" id="NF003363">
    <property type="entry name" value="PRK04439.1-2"/>
    <property type="match status" value="1"/>
</dbReference>
<evidence type="ECO:0000256" key="1">
    <source>
        <dbReference type="ARBA" id="ARBA00006892"/>
    </source>
</evidence>
<sequence>MRNIVVEKLNSLPVEEHGVELVERKGIGHPDSICDAIMDQISVNLSQEYIRRVGNILHHNIDKSLLVAGDVERKLGVGGEVKKPMLLVIGDRATFEVDGIRIPVEEIAIETAKEWFRKNLRFVDPEKHVKFQVELYPGSPELTDIFRRRKGLLPANDTSAAVGYAPLTSTEKIVLELERYLNSKEFKAIHPEVGEDIKIMAFRQKKNLQLTIAMPLIDRYVTSVKDYFEKKEVVKGIVEDFVRERAQNFESITIDINTLDDPERGMDGIYVSVLGTSAEDADSGQVGRGNRVNGVIALNRPMGTEAAAGKNPVSHVGKIYNILTHKIANEIYQNVPGIKEVYVWLCSQIGKPIDQPKIATAQLILENGVSIYDVAKPVEDIIDQELANIEKFCNELAEGKYSVW</sequence>
<dbReference type="InterPro" id="IPR042544">
    <property type="entry name" value="AdoMet_synthase_3"/>
</dbReference>
<dbReference type="AlphaFoldDB" id="A0A7C2GVA3"/>
<reference evidence="2" key="1">
    <citation type="journal article" date="2020" name="mSystems">
        <title>Genome- and Community-Level Interaction Insights into Carbon Utilization and Element Cycling Functions of Hydrothermarchaeota in Hydrothermal Sediment.</title>
        <authorList>
            <person name="Zhou Z."/>
            <person name="Liu Y."/>
            <person name="Xu W."/>
            <person name="Pan J."/>
            <person name="Luo Z.H."/>
            <person name="Li M."/>
        </authorList>
    </citation>
    <scope>NUCLEOTIDE SEQUENCE [LARGE SCALE GENOMIC DNA]</scope>
    <source>
        <strain evidence="2">SpSt-70</strain>
    </source>
</reference>
<organism evidence="2">
    <name type="scientific">Dictyoglomus thermophilum</name>
    <dbReference type="NCBI Taxonomy" id="14"/>
    <lineage>
        <taxon>Bacteria</taxon>
        <taxon>Pseudomonadati</taxon>
        <taxon>Dictyoglomota</taxon>
        <taxon>Dictyoglomia</taxon>
        <taxon>Dictyoglomales</taxon>
        <taxon>Dictyoglomaceae</taxon>
        <taxon>Dictyoglomus</taxon>
    </lineage>
</organism>
<dbReference type="PANTHER" id="PTHR36697:SF1">
    <property type="entry name" value="S-ADENOSYLMETHIONINE SYNTHASE"/>
    <property type="match status" value="1"/>
</dbReference>
<dbReference type="InterPro" id="IPR027790">
    <property type="entry name" value="AdoMet_synthase_2_family"/>
</dbReference>
<name>A0A7C2GVA3_DICTH</name>